<protein>
    <submittedName>
        <fullName evidence="1">Uncharacterized protein</fullName>
    </submittedName>
</protein>
<reference evidence="1" key="2">
    <citation type="submission" date="2025-09" db="UniProtKB">
        <authorList>
            <consortium name="EnsemblPlants"/>
        </authorList>
    </citation>
    <scope>IDENTIFICATION</scope>
</reference>
<reference evidence="1" key="1">
    <citation type="submission" date="2021-05" db="EMBL/GenBank/DDBJ databases">
        <authorList>
            <person name="Scholz U."/>
            <person name="Mascher M."/>
            <person name="Fiebig A."/>
        </authorList>
    </citation>
    <scope>NUCLEOTIDE SEQUENCE [LARGE SCALE GENOMIC DNA]</scope>
</reference>
<dbReference type="Proteomes" id="UP001732700">
    <property type="component" value="Chromosome 5C"/>
</dbReference>
<dbReference type="EnsemblPlants" id="AVESA.00010b.r2.5CG0880650.2">
    <property type="protein sequence ID" value="AVESA.00010b.r2.5CG0880650.2.CDS"/>
    <property type="gene ID" value="AVESA.00010b.r2.5CG0880650"/>
</dbReference>
<accession>A0ACD5XZY9</accession>
<evidence type="ECO:0000313" key="1">
    <source>
        <dbReference type="EnsemblPlants" id="AVESA.00010b.r2.5CG0880650.2.CDS"/>
    </source>
</evidence>
<proteinExistence type="predicted"/>
<sequence>MDREIQTDRRREEQSSSNRSEANRGRTQAHDGSIASCPQDGDSQDSKRTRYLLPELPEEIWHHIISLMPMRDAARAACVSHAFQSSWRCHPNLTFTEETMFSKESFGKWMGDSNDKRYIREYNRNVGNILESHRGAGVKALELELYGPCNTKSYNRLNSWLQIAITPVLEELTLLLLSGKAKYDFPCSILSERSGNTIRYLILGNCVLRPTINLGLRCLTKLDLYEVRITGDELGRFLSNSFALEKIKLAYCDDIIRLEIPCLLQQLSCLTVFGCSGLQVIEIKAPNVYNRRAISYAIDKLSSSLPNLETLTLHSHREIVGAPMVPSKFLHLKVLSISIRNWSNMGGYDFLSLVSLLDASPSLETFGLSVSVERKYHLIVGDPSTLRQIPEHRHDSRLKDVKVTGFCPQKSLVELTRHILESAMSSLKCLILDTIHEYHYRCSGNKPDMKCSTLRKAYIKKVHKSVTATKTYIEGKVPSTAELSVLGPCSRCHAL</sequence>
<name>A0ACD5XZY9_AVESA</name>
<keyword evidence="2" id="KW-1185">Reference proteome</keyword>
<organism evidence="1 2">
    <name type="scientific">Avena sativa</name>
    <name type="common">Oat</name>
    <dbReference type="NCBI Taxonomy" id="4498"/>
    <lineage>
        <taxon>Eukaryota</taxon>
        <taxon>Viridiplantae</taxon>
        <taxon>Streptophyta</taxon>
        <taxon>Embryophyta</taxon>
        <taxon>Tracheophyta</taxon>
        <taxon>Spermatophyta</taxon>
        <taxon>Magnoliopsida</taxon>
        <taxon>Liliopsida</taxon>
        <taxon>Poales</taxon>
        <taxon>Poaceae</taxon>
        <taxon>BOP clade</taxon>
        <taxon>Pooideae</taxon>
        <taxon>Poodae</taxon>
        <taxon>Poeae</taxon>
        <taxon>Poeae Chloroplast Group 1 (Aveneae type)</taxon>
        <taxon>Aveninae</taxon>
        <taxon>Avena</taxon>
    </lineage>
</organism>
<evidence type="ECO:0000313" key="2">
    <source>
        <dbReference type="Proteomes" id="UP001732700"/>
    </source>
</evidence>